<dbReference type="Proteomes" id="UP000053831">
    <property type="component" value="Unassembled WGS sequence"/>
</dbReference>
<dbReference type="EMBL" id="LGSR01000029">
    <property type="protein sequence ID" value="KOS16856.1"/>
    <property type="molecule type" value="Genomic_DNA"/>
</dbReference>
<organism evidence="2 3">
    <name type="scientific">Escovopsis weberi</name>
    <dbReference type="NCBI Taxonomy" id="150374"/>
    <lineage>
        <taxon>Eukaryota</taxon>
        <taxon>Fungi</taxon>
        <taxon>Dikarya</taxon>
        <taxon>Ascomycota</taxon>
        <taxon>Pezizomycotina</taxon>
        <taxon>Sordariomycetes</taxon>
        <taxon>Hypocreomycetidae</taxon>
        <taxon>Hypocreales</taxon>
        <taxon>Hypocreaceae</taxon>
        <taxon>Escovopsis</taxon>
    </lineage>
</organism>
<feature type="region of interest" description="Disordered" evidence="1">
    <location>
        <begin position="206"/>
        <end position="265"/>
    </location>
</feature>
<evidence type="ECO:0000313" key="3">
    <source>
        <dbReference type="Proteomes" id="UP000053831"/>
    </source>
</evidence>
<keyword evidence="3" id="KW-1185">Reference proteome</keyword>
<feature type="compositionally biased region" description="Low complexity" evidence="1">
    <location>
        <begin position="48"/>
        <end position="68"/>
    </location>
</feature>
<gene>
    <name evidence="2" type="ORF">ESCO_004896</name>
</gene>
<feature type="compositionally biased region" description="Basic and acidic residues" evidence="1">
    <location>
        <begin position="125"/>
        <end position="139"/>
    </location>
</feature>
<sequence>MVLTRDTVGELDSLLTALERELGAEGRSLSPLPRRSQQSCPSTPPETIPSSPKTHLLPSSSSSSTTTTDPHDSTSEAPLTTTDLCSSQALVNWFSLSKLRQLTDVIFKSGPPTPTRALSTANSHSDGRDTPNRSSHDGAETSGTQTPRNSGSHVPVAKGKLKIKITEARGLRKSRDPYVIAVFQRSELISGPPRPTEPDDHFLPTSGGLGGIPIQRQASDSGRPMSIPMRSRQSSNTSVSDYNTFRNRPHRIPSANPKWDAEAIL</sequence>
<evidence type="ECO:0000256" key="1">
    <source>
        <dbReference type="SAM" id="MobiDB-lite"/>
    </source>
</evidence>
<feature type="region of interest" description="Disordered" evidence="1">
    <location>
        <begin position="107"/>
        <end position="156"/>
    </location>
</feature>
<reference evidence="2 3" key="1">
    <citation type="submission" date="2015-07" db="EMBL/GenBank/DDBJ databases">
        <title>The genome of the fungus Escovopsis weberi, a specialized disease agent of ant agriculture.</title>
        <authorList>
            <person name="de Man T.J."/>
            <person name="Stajich J.E."/>
            <person name="Kubicek C.P."/>
            <person name="Chenthamara K."/>
            <person name="Atanasova L."/>
            <person name="Druzhinina I.S."/>
            <person name="Birnbaum S."/>
            <person name="Barribeau S.M."/>
            <person name="Teiling C."/>
            <person name="Suen G."/>
            <person name="Currie C."/>
            <person name="Gerardo N.M."/>
        </authorList>
    </citation>
    <scope>NUCLEOTIDE SEQUENCE [LARGE SCALE GENOMIC DNA]</scope>
</reference>
<proteinExistence type="predicted"/>
<dbReference type="STRING" id="150374.A0A0M8MPV2"/>
<protein>
    <submittedName>
        <fullName evidence="2">Uncharacterized protein</fullName>
    </submittedName>
</protein>
<comment type="caution">
    <text evidence="2">The sequence shown here is derived from an EMBL/GenBank/DDBJ whole genome shotgun (WGS) entry which is preliminary data.</text>
</comment>
<accession>A0A0M8MPV2</accession>
<feature type="compositionally biased region" description="Polar residues" evidence="1">
    <location>
        <begin position="231"/>
        <end position="246"/>
    </location>
</feature>
<evidence type="ECO:0000313" key="2">
    <source>
        <dbReference type="EMBL" id="KOS16856.1"/>
    </source>
</evidence>
<dbReference type="OrthoDB" id="63267at2759"/>
<name>A0A0M8MPV2_ESCWE</name>
<feature type="compositionally biased region" description="Polar residues" evidence="1">
    <location>
        <begin position="141"/>
        <end position="152"/>
    </location>
</feature>
<dbReference type="AlphaFoldDB" id="A0A0M8MPV2"/>
<feature type="region of interest" description="Disordered" evidence="1">
    <location>
        <begin position="22"/>
        <end position="79"/>
    </location>
</feature>